<feature type="compositionally biased region" description="Low complexity" evidence="1">
    <location>
        <begin position="241"/>
        <end position="251"/>
    </location>
</feature>
<feature type="compositionally biased region" description="Basic and acidic residues" evidence="1">
    <location>
        <begin position="378"/>
        <end position="391"/>
    </location>
</feature>
<name>A0AAI8Z922_9PEZI</name>
<feature type="region of interest" description="Disordered" evidence="1">
    <location>
        <begin position="1"/>
        <end position="23"/>
    </location>
</feature>
<feature type="compositionally biased region" description="Basic and acidic residues" evidence="1">
    <location>
        <begin position="227"/>
        <end position="238"/>
    </location>
</feature>
<protein>
    <submittedName>
        <fullName evidence="2">Uncharacterized protein</fullName>
    </submittedName>
</protein>
<feature type="compositionally biased region" description="Basic and acidic residues" evidence="1">
    <location>
        <begin position="1"/>
        <end position="12"/>
    </location>
</feature>
<proteinExistence type="predicted"/>
<evidence type="ECO:0000256" key="1">
    <source>
        <dbReference type="SAM" id="MobiDB-lite"/>
    </source>
</evidence>
<evidence type="ECO:0000313" key="3">
    <source>
        <dbReference type="Proteomes" id="UP001296104"/>
    </source>
</evidence>
<feature type="compositionally biased region" description="Polar residues" evidence="1">
    <location>
        <begin position="440"/>
        <end position="451"/>
    </location>
</feature>
<organism evidence="2 3">
    <name type="scientific">Lecanosticta acicola</name>
    <dbReference type="NCBI Taxonomy" id="111012"/>
    <lineage>
        <taxon>Eukaryota</taxon>
        <taxon>Fungi</taxon>
        <taxon>Dikarya</taxon>
        <taxon>Ascomycota</taxon>
        <taxon>Pezizomycotina</taxon>
        <taxon>Dothideomycetes</taxon>
        <taxon>Dothideomycetidae</taxon>
        <taxon>Mycosphaerellales</taxon>
        <taxon>Mycosphaerellaceae</taxon>
        <taxon>Lecanosticta</taxon>
    </lineage>
</organism>
<dbReference type="EMBL" id="CAVMBE010000130">
    <property type="protein sequence ID" value="CAK4034692.1"/>
    <property type="molecule type" value="Genomic_DNA"/>
</dbReference>
<dbReference type="AlphaFoldDB" id="A0AAI8Z922"/>
<gene>
    <name evidence="2" type="ORF">LECACI_7A009850</name>
</gene>
<accession>A0AAI8Z922</accession>
<reference evidence="2" key="1">
    <citation type="submission" date="2023-11" db="EMBL/GenBank/DDBJ databases">
        <authorList>
            <person name="Alioto T."/>
            <person name="Alioto T."/>
            <person name="Gomez Garrido J."/>
        </authorList>
    </citation>
    <scope>NUCLEOTIDE SEQUENCE</scope>
</reference>
<feature type="compositionally biased region" description="Basic residues" evidence="1">
    <location>
        <begin position="340"/>
        <end position="351"/>
    </location>
</feature>
<feature type="region of interest" description="Disordered" evidence="1">
    <location>
        <begin position="91"/>
        <end position="110"/>
    </location>
</feature>
<feature type="compositionally biased region" description="Basic residues" evidence="1">
    <location>
        <begin position="169"/>
        <end position="179"/>
    </location>
</feature>
<evidence type="ECO:0000313" key="2">
    <source>
        <dbReference type="EMBL" id="CAK4034692.1"/>
    </source>
</evidence>
<dbReference type="Proteomes" id="UP001296104">
    <property type="component" value="Unassembled WGS sequence"/>
</dbReference>
<feature type="compositionally biased region" description="Basic and acidic residues" evidence="1">
    <location>
        <begin position="180"/>
        <end position="190"/>
    </location>
</feature>
<sequence>MTSATEELRQHEQQQTTSTSTDATITALSLPLGRTLRKVASLSVKTTRNSSRYERDGEFALEILCEAVELTRPWLRIVEKELERLGLDVEEERGRRSGKSRSGGGGGDDGLLAVVPGVANSFLKLLRSSSKGGDGRKVSLLRDMYASVHTNLLSAEEKVARLEREVASKRRKRRKRRAVRAADSDGEEGRSGVSQSQGEEKAERAPSTISKRRRDLAADAADANAGEADHESPSRVDSEIAASAAAVPPSATSIDSSVKRLPRSDSLEAQMTVGDKRSRRSRTASIRPGGSAATHQARVDDVHGPAIAASTKASDARSRDQTGSTKSRKGDSSRGSPRSTKSKGSRAKHRPGAASESRSHGPPEMVLPNIGEVMAKGSENRSRESRTDRKSAGGARSRSISREHGSLEGGAAASTYGDLEEERLPMPSPSSSPLHDDVQSHSYSAIGNRSASRGGKEADVEYERCSPSELSSMLKAKNLGRHGGSPCSTEVEDGLTEIGKRQELQTVQCGIQRKVAY</sequence>
<feature type="compositionally biased region" description="Basic and acidic residues" evidence="1">
    <location>
        <begin position="454"/>
        <end position="466"/>
    </location>
</feature>
<feature type="compositionally biased region" description="Low complexity" evidence="1">
    <location>
        <begin position="13"/>
        <end position="23"/>
    </location>
</feature>
<keyword evidence="3" id="KW-1185">Reference proteome</keyword>
<feature type="region of interest" description="Disordered" evidence="1">
    <location>
        <begin position="165"/>
        <end position="468"/>
    </location>
</feature>
<comment type="caution">
    <text evidence="2">The sequence shown here is derived from an EMBL/GenBank/DDBJ whole genome shotgun (WGS) entry which is preliminary data.</text>
</comment>